<dbReference type="PANTHER" id="PTHR38692:SF1">
    <property type="entry name" value="PROTEIN SMG"/>
    <property type="match status" value="1"/>
</dbReference>
<evidence type="ECO:0000256" key="1">
    <source>
        <dbReference type="HAMAP-Rule" id="MF_00598"/>
    </source>
</evidence>
<reference evidence="3" key="1">
    <citation type="journal article" date="2019" name="Int. J. Syst. Evol. Microbiol.">
        <title>The Global Catalogue of Microorganisms (GCM) 10K type strain sequencing project: providing services to taxonomists for standard genome sequencing and annotation.</title>
        <authorList>
            <consortium name="The Broad Institute Genomics Platform"/>
            <consortium name="The Broad Institute Genome Sequencing Center for Infectious Disease"/>
            <person name="Wu L."/>
            <person name="Ma J."/>
        </authorList>
    </citation>
    <scope>NUCLEOTIDE SEQUENCE [LARGE SCALE GENOMIC DNA]</scope>
    <source>
        <strain evidence="3">CGMCC 1.16031</strain>
    </source>
</reference>
<organism evidence="2 3">
    <name type="scientific">Pseudobowmanella zhangzhouensis</name>
    <dbReference type="NCBI Taxonomy" id="1537679"/>
    <lineage>
        <taxon>Bacteria</taxon>
        <taxon>Pseudomonadati</taxon>
        <taxon>Pseudomonadota</taxon>
        <taxon>Gammaproteobacteria</taxon>
        <taxon>Alteromonadales</taxon>
        <taxon>Alteromonadaceae</taxon>
    </lineage>
</organism>
<dbReference type="RefSeq" id="WP_131257543.1">
    <property type="nucleotide sequence ID" value="NZ_JBHSUS010000001.1"/>
</dbReference>
<keyword evidence="3" id="KW-1185">Reference proteome</keyword>
<accession>A0ABW1XPY2</accession>
<name>A0ABW1XPY2_9ALTE</name>
<dbReference type="NCBIfam" id="NF002897">
    <property type="entry name" value="PRK03430.1"/>
    <property type="match status" value="1"/>
</dbReference>
<sequence>MFDILMYLFENLIHSEAEIRVDQDELTEELTRAGFHHDEIYKALSWLEKLAALQETDQKPYLAGLSTTPVTRIYTYQEQMRLDVECQGFLIFLEQIKVLDASTREMVIDRVMELDSAEFGLEDLKWVVLMVLFNVPGKENAYAQMEDLLFETPQGPLH</sequence>
<evidence type="ECO:0000313" key="3">
    <source>
        <dbReference type="Proteomes" id="UP001596364"/>
    </source>
</evidence>
<comment type="caution">
    <text evidence="2">The sequence shown here is derived from an EMBL/GenBank/DDBJ whole genome shotgun (WGS) entry which is preliminary data.</text>
</comment>
<dbReference type="Pfam" id="PF04361">
    <property type="entry name" value="DUF494"/>
    <property type="match status" value="1"/>
</dbReference>
<dbReference type="InterPro" id="IPR007456">
    <property type="entry name" value="Smg"/>
</dbReference>
<comment type="similarity">
    <text evidence="1">Belongs to the Smg family.</text>
</comment>
<dbReference type="PANTHER" id="PTHR38692">
    <property type="entry name" value="PROTEIN SMG"/>
    <property type="match status" value="1"/>
</dbReference>
<dbReference type="HAMAP" id="MF_00598">
    <property type="entry name" value="Smg"/>
    <property type="match status" value="1"/>
</dbReference>
<proteinExistence type="inferred from homology"/>
<dbReference type="Proteomes" id="UP001596364">
    <property type="component" value="Unassembled WGS sequence"/>
</dbReference>
<dbReference type="EMBL" id="JBHSUS010000001">
    <property type="protein sequence ID" value="MFC6441704.1"/>
    <property type="molecule type" value="Genomic_DNA"/>
</dbReference>
<protein>
    <recommendedName>
        <fullName evidence="1">Protein Smg homolog</fullName>
    </recommendedName>
</protein>
<evidence type="ECO:0000313" key="2">
    <source>
        <dbReference type="EMBL" id="MFC6441704.1"/>
    </source>
</evidence>
<gene>
    <name evidence="1" type="primary">smg</name>
    <name evidence="2" type="ORF">ACFP85_16235</name>
</gene>